<evidence type="ECO:0000313" key="2">
    <source>
        <dbReference type="EMBL" id="KAB1437479.1"/>
    </source>
</evidence>
<proteinExistence type="predicted"/>
<evidence type="ECO:0000313" key="3">
    <source>
        <dbReference type="Proteomes" id="UP000461768"/>
    </source>
</evidence>
<feature type="domain" description="DUF2357" evidence="1">
    <location>
        <begin position="118"/>
        <end position="359"/>
    </location>
</feature>
<dbReference type="EMBL" id="WAGX01000005">
    <property type="protein sequence ID" value="KAB1437479.1"/>
    <property type="molecule type" value="Genomic_DNA"/>
</dbReference>
<dbReference type="Proteomes" id="UP000461768">
    <property type="component" value="Unassembled WGS sequence"/>
</dbReference>
<protein>
    <submittedName>
        <fullName evidence="2">DUF2357 domain-containing protein</fullName>
    </submittedName>
</protein>
<organism evidence="2 3">
    <name type="scientific">Candidatus Galacturonatibacter soehngenii</name>
    <dbReference type="NCBI Taxonomy" id="2307010"/>
    <lineage>
        <taxon>Bacteria</taxon>
        <taxon>Bacillati</taxon>
        <taxon>Bacillota</taxon>
        <taxon>Clostridia</taxon>
        <taxon>Lachnospirales</taxon>
        <taxon>Lachnospiraceae</taxon>
        <taxon>Candidatus Galacturonatibacter</taxon>
    </lineage>
</organism>
<keyword evidence="3" id="KW-1185">Reference proteome</keyword>
<sequence>MGIAAVSFKDKNGIEIVIYPQGEWDTIDFNVATEEEGTDMIAYEEKEAASKAVLSKLDIATSVDGQKILRLRETATYTCRLKEDIQTGSDQICKNLGFPNEKNNKFLKVTRDRDALSFRFINYLGRTHLKNSSDETVVDFEIVPQKMNYEEDYIELTKKLAEECAEILLEYSGVTSNRFETSDTNSAKTLLEQFIFLREFCYSHNLQALFGHIKRNPDRMLMKDEVLKPIGQGSPSASFYSSPFSHSRGWQMVNGKSMPQEVAVTRKYDSLDTVANRFVKFALKKFNLICRELCSSLDAAKGKNAGQNMYTECYREALEIQRITDDILRDHFFDDVRELTIMPQNNQVLEKREGYRQVFYAAAMVDLALQLNWEGEQEAYSGESKNTALLYEYWLFFELRKIISSIDNCQCVQASEKPFINTDNGLTISLSEGQTSCQAFLLPDLGTRVNLYYNRTFSREEFSNTKYAGSYSRPFRPDYTLEVYPSDYLKPEDAVREGAVSYIHFDAKYRIMDLRSFIGPDENEMTEEQIKEEVENDKQDSVTNTYKRGDLLKMHTYNDAIRRTVGSYVLYPGDFDSKTKNYRLFEEVLPGVGAFAIKPSIQTDSENALKDFIYEIIEARSRKYSRLNRMLSYSNLVLGEPAISMLDKRTTGKEKDNKNIHNDLCVIGYLRPDYYELLSREDLLSEGRTFVFYYYAIKGESVYSHHEDIGKAKYIRFYQNDINATGRYEIEPLKGIIKSSELVSKKQLDDLLTENGSNDGKERSADFYYVLKVEVVSCTEPKISCNNSDLNGVNGNDTFSPHSPKVVTEDWLLVKSRKLVK</sequence>
<name>A0A7V7UBE3_9FIRM</name>
<dbReference type="Pfam" id="PF04411">
    <property type="entry name" value="PDDEXK_7"/>
    <property type="match status" value="1"/>
</dbReference>
<accession>A0A7V7UBE3</accession>
<dbReference type="RefSeq" id="WP_151143880.1">
    <property type="nucleotide sequence ID" value="NZ_WAGX01000005.1"/>
</dbReference>
<evidence type="ECO:0000259" key="1">
    <source>
        <dbReference type="Pfam" id="PF09823"/>
    </source>
</evidence>
<gene>
    <name evidence="2" type="ORF">F7O84_07660</name>
</gene>
<comment type="caution">
    <text evidence="2">The sequence shown here is derived from an EMBL/GenBank/DDBJ whole genome shotgun (WGS) entry which is preliminary data.</text>
</comment>
<dbReference type="AlphaFoldDB" id="A0A7V7UBE3"/>
<reference evidence="2 3" key="2">
    <citation type="submission" date="2020-02" db="EMBL/GenBank/DDBJ databases">
        <title>Candidatus Galacturonibacter soehngenii shows hetero-acetogenic catabolism of galacturonic acid but lacks a canonical carbon monoxide dehydrogenase/acetyl-CoA synthase complex.</title>
        <authorList>
            <person name="Diender M."/>
            <person name="Stouten G.R."/>
            <person name="Petersen J.F."/>
            <person name="Nielsen P.H."/>
            <person name="Dueholm M.S."/>
            <person name="Pronk J.T."/>
            <person name="Van Loosdrecht M.C.M."/>
        </authorList>
    </citation>
    <scope>NUCLEOTIDE SEQUENCE [LARGE SCALE GENOMIC DNA]</scope>
    <source>
        <strain evidence="2">GalUA</strain>
    </source>
</reference>
<reference evidence="2 3" key="1">
    <citation type="submission" date="2019-09" db="EMBL/GenBank/DDBJ databases">
        <authorList>
            <person name="Valk L.C."/>
        </authorList>
    </citation>
    <scope>NUCLEOTIDE SEQUENCE [LARGE SCALE GENOMIC DNA]</scope>
    <source>
        <strain evidence="2">GalUA</strain>
    </source>
</reference>
<dbReference type="OrthoDB" id="11970at2"/>
<dbReference type="Pfam" id="PF09823">
    <property type="entry name" value="DUF2357"/>
    <property type="match status" value="1"/>
</dbReference>
<dbReference type="InterPro" id="IPR007505">
    <property type="entry name" value="PDDEXK_7"/>
</dbReference>
<dbReference type="InterPro" id="IPR018633">
    <property type="entry name" value="DUF2357"/>
</dbReference>